<proteinExistence type="predicted"/>
<dbReference type="Proteomes" id="UP001186974">
    <property type="component" value="Unassembled WGS sequence"/>
</dbReference>
<comment type="caution">
    <text evidence="1">The sequence shown here is derived from an EMBL/GenBank/DDBJ whole genome shotgun (WGS) entry which is preliminary data.</text>
</comment>
<dbReference type="EMBL" id="JAWDJW010005223">
    <property type="protein sequence ID" value="KAK3068784.1"/>
    <property type="molecule type" value="Genomic_DNA"/>
</dbReference>
<name>A0ACC3DFL3_9PEZI</name>
<keyword evidence="2" id="KW-1185">Reference proteome</keyword>
<evidence type="ECO:0000313" key="1">
    <source>
        <dbReference type="EMBL" id="KAK3068784.1"/>
    </source>
</evidence>
<sequence>MTDINTDAGVSQAGVAVEEEEMHHAARNSVHQRLRANSSIMQLKKILVANRGEIPIRIFRTAHELSLHTVAVYSYEDRLGMHRQKADEAYVIGKRGQYTPVAAYLAGDEIVKIAKQHDVNMIHPGYGFLSENAEFARKVEAAGIIVSSIN</sequence>
<organism evidence="1 2">
    <name type="scientific">Coniosporium uncinatum</name>
    <dbReference type="NCBI Taxonomy" id="93489"/>
    <lineage>
        <taxon>Eukaryota</taxon>
        <taxon>Fungi</taxon>
        <taxon>Dikarya</taxon>
        <taxon>Ascomycota</taxon>
        <taxon>Pezizomycotina</taxon>
        <taxon>Dothideomycetes</taxon>
        <taxon>Dothideomycetes incertae sedis</taxon>
        <taxon>Coniosporium</taxon>
    </lineage>
</organism>
<protein>
    <submittedName>
        <fullName evidence="1">Uncharacterized protein</fullName>
    </submittedName>
</protein>
<reference evidence="1" key="1">
    <citation type="submission" date="2024-09" db="EMBL/GenBank/DDBJ databases">
        <title>Black Yeasts Isolated from many extreme environments.</title>
        <authorList>
            <person name="Coleine C."/>
            <person name="Stajich J.E."/>
            <person name="Selbmann L."/>
        </authorList>
    </citation>
    <scope>NUCLEOTIDE SEQUENCE</scope>
    <source>
        <strain evidence="1">CCFEE 5737</strain>
    </source>
</reference>
<evidence type="ECO:0000313" key="2">
    <source>
        <dbReference type="Proteomes" id="UP001186974"/>
    </source>
</evidence>
<gene>
    <name evidence="1" type="ORF">LTS18_000526</name>
</gene>
<accession>A0ACC3DFL3</accession>